<dbReference type="AlphaFoldDB" id="A0A6N4WAE8"/>
<evidence type="ECO:0000313" key="3">
    <source>
        <dbReference type="Proteomes" id="UP000467249"/>
    </source>
</evidence>
<sequence>MSSPLQQVRDHLRGHFAGAGIDAEPDSASVTFLGVERMEILRFGPSPDGVAHYVSVGCSRHPMTDPSDVAADPLRGPRAEVVMSLRQTAPTPGLARSLAVVAATPAVEGVVLVADALIDLSGPLWDSAPFTAVLLGPSDIADLALEPPMDPVVLLSAVPITATEAAWVRLKGAQAMRQAWLDDGVDVLDPRRRASAPS</sequence>
<evidence type="ECO:0000313" key="2">
    <source>
        <dbReference type="EMBL" id="BBZ77167.1"/>
    </source>
</evidence>
<dbReference type="EMBL" id="AP022620">
    <property type="protein sequence ID" value="BBZ77167.1"/>
    <property type="molecule type" value="Genomic_DNA"/>
</dbReference>
<protein>
    <recommendedName>
        <fullName evidence="1">Suppressor of fused-like domain-containing protein</fullName>
    </recommendedName>
</protein>
<feature type="domain" description="Suppressor of fused-like" evidence="1">
    <location>
        <begin position="36"/>
        <end position="193"/>
    </location>
</feature>
<reference evidence="2 3" key="1">
    <citation type="journal article" date="2019" name="Emerg. Microbes Infect.">
        <title>Comprehensive subspecies identification of 175 nontuberculous mycobacteria species based on 7547 genomic profiles.</title>
        <authorList>
            <person name="Matsumoto Y."/>
            <person name="Kinjo T."/>
            <person name="Motooka D."/>
            <person name="Nabeya D."/>
            <person name="Jung N."/>
            <person name="Uechi K."/>
            <person name="Horii T."/>
            <person name="Iida T."/>
            <person name="Fujita J."/>
            <person name="Nakamura S."/>
        </authorList>
    </citation>
    <scope>NUCLEOTIDE SEQUENCE [LARGE SCALE GENOMIC DNA]</scope>
    <source>
        <strain evidence="2 3">JCM 30275</strain>
    </source>
</reference>
<dbReference type="KEGG" id="many:MANY_25040"/>
<gene>
    <name evidence="2" type="ORF">MANY_25040</name>
</gene>
<proteinExistence type="predicted"/>
<organism evidence="2 3">
    <name type="scientific">Mycolicibacterium anyangense</name>
    <dbReference type="NCBI Taxonomy" id="1431246"/>
    <lineage>
        <taxon>Bacteria</taxon>
        <taxon>Bacillati</taxon>
        <taxon>Actinomycetota</taxon>
        <taxon>Actinomycetes</taxon>
        <taxon>Mycobacteriales</taxon>
        <taxon>Mycobacteriaceae</taxon>
        <taxon>Mycolicibacterium</taxon>
    </lineage>
</organism>
<dbReference type="Proteomes" id="UP000467249">
    <property type="component" value="Chromosome"/>
</dbReference>
<evidence type="ECO:0000259" key="1">
    <source>
        <dbReference type="Pfam" id="PF05076"/>
    </source>
</evidence>
<name>A0A6N4WAE8_9MYCO</name>
<dbReference type="InterPro" id="IPR020941">
    <property type="entry name" value="SUFU-like_domain"/>
</dbReference>
<keyword evidence="3" id="KW-1185">Reference proteome</keyword>
<dbReference type="Pfam" id="PF05076">
    <property type="entry name" value="SUFU"/>
    <property type="match status" value="1"/>
</dbReference>
<dbReference type="RefSeq" id="WP_179967350.1">
    <property type="nucleotide sequence ID" value="NZ_AP022620.1"/>
</dbReference>
<accession>A0A6N4WAE8</accession>